<sequence>MEKKFNARQNEYELGENETSGELGENESGENDTRRAIKWCDMAIKGFEQVTDRHLPNPQSPPYMMPEIKTGLEEALSALIGLREMYPNDVDLNSHKDRVENYLLADLNRPADKQILGRENFTNMGWISLQYCQQLKAKLIKNTRSKE</sequence>
<feature type="region of interest" description="Disordered" evidence="1">
    <location>
        <begin position="1"/>
        <end position="32"/>
    </location>
</feature>
<reference evidence="2 3" key="1">
    <citation type="submission" date="2017-07" db="EMBL/GenBank/DDBJ databases">
        <title>Mechanisms for carbon and nitrogen cycling indicate functional differentiation within the Candidate Phyla Radiation.</title>
        <authorList>
            <person name="Danczak R.E."/>
            <person name="Johnston M.D."/>
            <person name="Kenah C."/>
            <person name="Slattery M."/>
            <person name="Wrighton K.C."/>
            <person name="Wilkins M.J."/>
        </authorList>
    </citation>
    <scope>NUCLEOTIDE SEQUENCE [LARGE SCALE GENOMIC DNA]</scope>
    <source>
        <strain evidence="2">Licking1014_7</strain>
    </source>
</reference>
<proteinExistence type="predicted"/>
<evidence type="ECO:0000313" key="3">
    <source>
        <dbReference type="Proteomes" id="UP000315689"/>
    </source>
</evidence>
<name>A0A554LI03_9BACT</name>
<evidence type="ECO:0000256" key="1">
    <source>
        <dbReference type="SAM" id="MobiDB-lite"/>
    </source>
</evidence>
<protein>
    <submittedName>
        <fullName evidence="2">Uncharacterized protein</fullName>
    </submittedName>
</protein>
<dbReference type="Proteomes" id="UP000315689">
    <property type="component" value="Unassembled WGS sequence"/>
</dbReference>
<dbReference type="EMBL" id="VMGK01000024">
    <property type="protein sequence ID" value="TSC92495.1"/>
    <property type="molecule type" value="Genomic_DNA"/>
</dbReference>
<accession>A0A554LI03</accession>
<dbReference type="AlphaFoldDB" id="A0A554LI03"/>
<gene>
    <name evidence="2" type="ORF">CEN89_674</name>
</gene>
<evidence type="ECO:0000313" key="2">
    <source>
        <dbReference type="EMBL" id="TSC92495.1"/>
    </source>
</evidence>
<comment type="caution">
    <text evidence="2">The sequence shown here is derived from an EMBL/GenBank/DDBJ whole genome shotgun (WGS) entry which is preliminary data.</text>
</comment>
<organism evidence="2 3">
    <name type="scientific">Candidatus Berkelbacteria bacterium Licking1014_7</name>
    <dbReference type="NCBI Taxonomy" id="2017147"/>
    <lineage>
        <taxon>Bacteria</taxon>
        <taxon>Candidatus Berkelbacteria</taxon>
    </lineage>
</organism>